<protein>
    <submittedName>
        <fullName evidence="4">DNA-binding transcriptional regulator, CsgD family</fullName>
    </submittedName>
</protein>
<keyword evidence="5" id="KW-1185">Reference proteome</keyword>
<feature type="region of interest" description="Disordered" evidence="1">
    <location>
        <begin position="91"/>
        <end position="136"/>
    </location>
</feature>
<dbReference type="RefSeq" id="WP_283406889.1">
    <property type="nucleotide sequence ID" value="NZ_FXUI01000012.1"/>
</dbReference>
<keyword evidence="2" id="KW-1133">Transmembrane helix</keyword>
<dbReference type="Pfam" id="PF08281">
    <property type="entry name" value="Sigma70_r4_2"/>
    <property type="match status" value="1"/>
</dbReference>
<accession>A0ABY1QRU3</accession>
<evidence type="ECO:0000313" key="4">
    <source>
        <dbReference type="EMBL" id="SMP79062.1"/>
    </source>
</evidence>
<dbReference type="InterPro" id="IPR036388">
    <property type="entry name" value="WH-like_DNA-bd_sf"/>
</dbReference>
<reference evidence="4 5" key="1">
    <citation type="submission" date="2017-05" db="EMBL/GenBank/DDBJ databases">
        <authorList>
            <person name="Varghese N."/>
            <person name="Submissions S."/>
        </authorList>
    </citation>
    <scope>NUCLEOTIDE SEQUENCE [LARGE SCALE GENOMIC DNA]</scope>
    <source>
        <strain evidence="4 5">SM16</strain>
    </source>
</reference>
<dbReference type="InterPro" id="IPR016032">
    <property type="entry name" value="Sig_transdc_resp-reg_C-effctor"/>
</dbReference>
<name>A0ABY1QRU3_9SPHN</name>
<keyword evidence="4" id="KW-0238">DNA-binding</keyword>
<keyword evidence="2" id="KW-0812">Transmembrane</keyword>
<dbReference type="InterPro" id="IPR000792">
    <property type="entry name" value="Tscrpt_reg_LuxR_C"/>
</dbReference>
<sequence>MRAGGSGIEGDERSGSCGQNHVEVFRFLTAKQRDALRHVAENRTTKEIAFILGISESAVNQRIENVRARTGSPPRSELARSYRQYLQEVEQTPGVPFAPAPPASDATDHTGDAAPDATSSLPVTPAVESTGHEDTRHRVVAKSLEGPNAGLARVAAIVVIAVGMLLIVMIGLGVARVLTQIF</sequence>
<evidence type="ECO:0000313" key="5">
    <source>
        <dbReference type="Proteomes" id="UP001157910"/>
    </source>
</evidence>
<dbReference type="EMBL" id="FXUI01000012">
    <property type="protein sequence ID" value="SMP79062.1"/>
    <property type="molecule type" value="Genomic_DNA"/>
</dbReference>
<dbReference type="SMART" id="SM00421">
    <property type="entry name" value="HTH_LUXR"/>
    <property type="match status" value="1"/>
</dbReference>
<organism evidence="4 5">
    <name type="scientific">Novosphingobium panipatense</name>
    <dbReference type="NCBI Taxonomy" id="428991"/>
    <lineage>
        <taxon>Bacteria</taxon>
        <taxon>Pseudomonadati</taxon>
        <taxon>Pseudomonadota</taxon>
        <taxon>Alphaproteobacteria</taxon>
        <taxon>Sphingomonadales</taxon>
        <taxon>Sphingomonadaceae</taxon>
        <taxon>Novosphingobium</taxon>
    </lineage>
</organism>
<dbReference type="PROSITE" id="PS50043">
    <property type="entry name" value="HTH_LUXR_2"/>
    <property type="match status" value="1"/>
</dbReference>
<evidence type="ECO:0000256" key="1">
    <source>
        <dbReference type="SAM" id="MobiDB-lite"/>
    </source>
</evidence>
<dbReference type="InterPro" id="IPR013249">
    <property type="entry name" value="RNA_pol_sigma70_r4_t2"/>
</dbReference>
<comment type="caution">
    <text evidence="4">The sequence shown here is derived from an EMBL/GenBank/DDBJ whole genome shotgun (WGS) entry which is preliminary data.</text>
</comment>
<dbReference type="SUPFAM" id="SSF46894">
    <property type="entry name" value="C-terminal effector domain of the bipartite response regulators"/>
    <property type="match status" value="1"/>
</dbReference>
<evidence type="ECO:0000259" key="3">
    <source>
        <dbReference type="PROSITE" id="PS50043"/>
    </source>
</evidence>
<proteinExistence type="predicted"/>
<feature type="transmembrane region" description="Helical" evidence="2">
    <location>
        <begin position="154"/>
        <end position="178"/>
    </location>
</feature>
<dbReference type="Gene3D" id="1.10.10.10">
    <property type="entry name" value="Winged helix-like DNA-binding domain superfamily/Winged helix DNA-binding domain"/>
    <property type="match status" value="1"/>
</dbReference>
<feature type="domain" description="HTH luxR-type" evidence="3">
    <location>
        <begin position="21"/>
        <end position="86"/>
    </location>
</feature>
<dbReference type="GO" id="GO:0003677">
    <property type="term" value="F:DNA binding"/>
    <property type="evidence" value="ECO:0007669"/>
    <property type="project" value="UniProtKB-KW"/>
</dbReference>
<dbReference type="Proteomes" id="UP001157910">
    <property type="component" value="Unassembled WGS sequence"/>
</dbReference>
<gene>
    <name evidence="4" type="ORF">SAMN06296065_11241</name>
</gene>
<evidence type="ECO:0000256" key="2">
    <source>
        <dbReference type="SAM" id="Phobius"/>
    </source>
</evidence>
<keyword evidence="2" id="KW-0472">Membrane</keyword>